<feature type="compositionally biased region" description="Basic residues" evidence="2">
    <location>
        <begin position="18"/>
        <end position="31"/>
    </location>
</feature>
<feature type="transmembrane region" description="Helical" evidence="3">
    <location>
        <begin position="535"/>
        <end position="555"/>
    </location>
</feature>
<dbReference type="Proteomes" id="UP000887563">
    <property type="component" value="Unplaced"/>
</dbReference>
<accession>A0A914KV59</accession>
<feature type="transmembrane region" description="Helical" evidence="3">
    <location>
        <begin position="561"/>
        <end position="586"/>
    </location>
</feature>
<keyword evidence="3" id="KW-0472">Membrane</keyword>
<feature type="coiled-coil region" evidence="1">
    <location>
        <begin position="586"/>
        <end position="635"/>
    </location>
</feature>
<feature type="compositionally biased region" description="Basic and acidic residues" evidence="2">
    <location>
        <begin position="674"/>
        <end position="683"/>
    </location>
</feature>
<feature type="region of interest" description="Disordered" evidence="2">
    <location>
        <begin position="674"/>
        <end position="815"/>
    </location>
</feature>
<feature type="compositionally biased region" description="Basic and acidic residues" evidence="2">
    <location>
        <begin position="801"/>
        <end position="815"/>
    </location>
</feature>
<feature type="region of interest" description="Disordered" evidence="2">
    <location>
        <begin position="440"/>
        <end position="485"/>
    </location>
</feature>
<reference evidence="5" key="1">
    <citation type="submission" date="2022-11" db="UniProtKB">
        <authorList>
            <consortium name="WormBaseParasite"/>
        </authorList>
    </citation>
    <scope>IDENTIFICATION</scope>
</reference>
<dbReference type="AlphaFoldDB" id="A0A914KV59"/>
<evidence type="ECO:0000256" key="3">
    <source>
        <dbReference type="SAM" id="Phobius"/>
    </source>
</evidence>
<proteinExistence type="predicted"/>
<evidence type="ECO:0000256" key="1">
    <source>
        <dbReference type="SAM" id="Coils"/>
    </source>
</evidence>
<keyword evidence="3" id="KW-0812">Transmembrane</keyword>
<evidence type="ECO:0000313" key="4">
    <source>
        <dbReference type="Proteomes" id="UP000887563"/>
    </source>
</evidence>
<protein>
    <submittedName>
        <fullName evidence="5">Uncharacterized protein</fullName>
    </submittedName>
</protein>
<feature type="compositionally biased region" description="Basic and acidic residues" evidence="2">
    <location>
        <begin position="696"/>
        <end position="788"/>
    </location>
</feature>
<name>A0A914KV59_MELIC</name>
<evidence type="ECO:0000256" key="2">
    <source>
        <dbReference type="SAM" id="MobiDB-lite"/>
    </source>
</evidence>
<keyword evidence="4" id="KW-1185">Reference proteome</keyword>
<feature type="compositionally biased region" description="Low complexity" evidence="2">
    <location>
        <begin position="441"/>
        <end position="483"/>
    </location>
</feature>
<dbReference type="WBParaSite" id="Minc3s00102g04598">
    <property type="protein sequence ID" value="Minc3s00102g04598"/>
    <property type="gene ID" value="Minc3s00102g04598"/>
</dbReference>
<evidence type="ECO:0000313" key="5">
    <source>
        <dbReference type="WBParaSite" id="Minc3s00102g04598"/>
    </source>
</evidence>
<organism evidence="4 5">
    <name type="scientific">Meloidogyne incognita</name>
    <name type="common">Southern root-knot nematode worm</name>
    <name type="synonym">Oxyuris incognita</name>
    <dbReference type="NCBI Taxonomy" id="6306"/>
    <lineage>
        <taxon>Eukaryota</taxon>
        <taxon>Metazoa</taxon>
        <taxon>Ecdysozoa</taxon>
        <taxon>Nematoda</taxon>
        <taxon>Chromadorea</taxon>
        <taxon>Rhabditida</taxon>
        <taxon>Tylenchina</taxon>
        <taxon>Tylenchomorpha</taxon>
        <taxon>Tylenchoidea</taxon>
        <taxon>Meloidogynidae</taxon>
        <taxon>Meloidogyninae</taxon>
        <taxon>Meloidogyne</taxon>
        <taxon>Meloidogyne incognita group</taxon>
    </lineage>
</organism>
<feature type="compositionally biased region" description="Polar residues" evidence="2">
    <location>
        <begin position="790"/>
        <end position="800"/>
    </location>
</feature>
<feature type="transmembrane region" description="Helical" evidence="3">
    <location>
        <begin position="493"/>
        <end position="515"/>
    </location>
</feature>
<feature type="region of interest" description="Disordered" evidence="2">
    <location>
        <begin position="1"/>
        <end position="46"/>
    </location>
</feature>
<keyword evidence="1" id="KW-0175">Coiled coil</keyword>
<keyword evidence="3" id="KW-1133">Transmembrane helix</keyword>
<feature type="compositionally biased region" description="Polar residues" evidence="2">
    <location>
        <begin position="684"/>
        <end position="695"/>
    </location>
</feature>
<sequence>MSDPQKSHPQRSYPQRSRPQKSHPQRSRPQRSRPQMSGPQKSYPHVSGSPLKYYKSLLFSSFFTSRQISSSKQILQTTLSLQTTTKHQGVMLFCFDDGSGTKKASTTLRSATTILPMFFASTLFVFVLLGQVNSEEEYNGPVGFFGHTLKDGHVTLADYSKAVEAGDDELLIKYTNRSESCDVKIKNGNVVLYYKRENGKNIKDNGCTVDLLTKHPNMIKFRTGVKNKTADCLKKCSATITFDGASANLIPFAYSLKGVNITEIKSRSRFGKGQDCGERCDEGNCMEWTSLEVGWNRCFYGETRQVIAHTHPIGEPLAKWNRSKVFNKFNEFELTITSQGGFYMDESEKEGYNPDDKGSEHLYCVTKGKGIAKPENWNISGTSPAPGYDHLLVFYMLPQNASRNHSKGEIFKDDPPNGPKCEELYIEFDKNHYKLLSVSDPTTTTTTTTTTTPPPTTATTTPSTATTSTPAAVKTTERTTTTTEKPKHRSSEFWVGVYFGVLFAGLLLLCFCIILNKCCEKKTNFCNKTCLMLHAINLTIFILIGLGVFFIYTRVDNPSGLIVFILIPSLACCCLISTCCIIHIYYKYEEKKLDDQKRRRREKEKKKEEEERIKNKKYQKEIDQVIEEYIEATKNYEDINPEVIKHAKKAQNLGPRQMPLPPYCSVGISTISDRPKADRKEDTTTANSLMGATETSKIEAAEHSKMGGKSEETKAKVEEKSKVGEKSKKAKMEATAKVEEKSKMGEKSKMEEDKAKVEEDKAKMEAKAKMEEATAKMEEKSKMGEKSKMATTANSMMETNSKMEEEDKSKSSQQE</sequence>